<sequence length="660" mass="73801">MGPSHCYRPGFNLTCDYPSSGKPPRLLLDGDGIFQFQVVHISLENTTVRVVSALAIEADSPNSFSFTFDNYFTERGDALYSLSTRNELILMGCNAQARLLGRGQDPAIVSGCTTFCPDDDADSGKTDDNNCYGTGCCQARISMSADGMPDELHLQFADLNNVNYSRTLPPYALIAEEGWFNKRLVRDQRLQVLRRQSIIVPKIPIVLEWELHSQAAAHLPKADAKSQLVCPAEVAADICKSKHSQCKPGNRGYSCQCHEPYHGNPYVHNGCKGGLMSYKGIRIAVIGIAFGAGLVLLVLTSFFASKKLRHHREQMLRQKFFKQNRGQLLQQLVSQRADIAERMIITLEELKKATHDFDKDLEVGGGGHGTVFKGILSNQHIVAIKKPKMGIKKEIDEFINEVAILSQINHRNVVKLYGCCLETEVPVLVYEFISNGTLYEHLHVERPRSLSWDDRLRIAIETAKSLAYLHSTASVADFGASRYIPMDKSEITTMAQGTRGYWDPMYFYTGRLTEKSDVYSFGVVLVELLTRKKPSSYLSSEGEGLVVHFVTLFTERNLIQILDPQVMEEGGREVEEVAAIAVACTKLRGEDRPTMRQVELTLEGYHGSNERILDNALSKKVEKNDAAIYCSSTNVRRGGEESTRCYSMEEEFMLSASYPR</sequence>
<feature type="domain" description="Protein kinase" evidence="13">
    <location>
        <begin position="357"/>
        <end position="612"/>
    </location>
</feature>
<keyword evidence="16" id="KW-1185">Reference proteome</keyword>
<evidence type="ECO:0000313" key="16">
    <source>
        <dbReference type="Proteomes" id="UP000008810"/>
    </source>
</evidence>
<evidence type="ECO:0000256" key="2">
    <source>
        <dbReference type="ARBA" id="ARBA00022527"/>
    </source>
</evidence>
<evidence type="ECO:0000256" key="4">
    <source>
        <dbReference type="ARBA" id="ARBA00022692"/>
    </source>
</evidence>
<evidence type="ECO:0000256" key="5">
    <source>
        <dbReference type="ARBA" id="ARBA00022729"/>
    </source>
</evidence>
<keyword evidence="10 12" id="KW-0472">Membrane</keyword>
<dbReference type="AlphaFoldDB" id="A0A2K2CT23"/>
<dbReference type="InterPro" id="IPR017441">
    <property type="entry name" value="Protein_kinase_ATP_BS"/>
</dbReference>
<keyword evidence="5" id="KW-0732">Signal</keyword>
<evidence type="ECO:0000256" key="12">
    <source>
        <dbReference type="SAM" id="Phobius"/>
    </source>
</evidence>
<comment type="subcellular location">
    <subcellularLocation>
        <location evidence="1">Membrane</location>
        <topology evidence="1">Single-pass type I membrane protein</topology>
    </subcellularLocation>
</comment>
<reference evidence="14" key="2">
    <citation type="submission" date="2017-06" db="EMBL/GenBank/DDBJ databases">
        <title>WGS assembly of Brachypodium distachyon.</title>
        <authorList>
            <consortium name="The International Brachypodium Initiative"/>
            <person name="Lucas S."/>
            <person name="Harmon-Smith M."/>
            <person name="Lail K."/>
            <person name="Tice H."/>
            <person name="Grimwood J."/>
            <person name="Bruce D."/>
            <person name="Barry K."/>
            <person name="Shu S."/>
            <person name="Lindquist E."/>
            <person name="Wang M."/>
            <person name="Pitluck S."/>
            <person name="Vogel J.P."/>
            <person name="Garvin D.F."/>
            <person name="Mockler T.C."/>
            <person name="Schmutz J."/>
            <person name="Rokhsar D."/>
            <person name="Bevan M.W."/>
        </authorList>
    </citation>
    <scope>NUCLEOTIDE SEQUENCE</scope>
    <source>
        <strain evidence="14">Bd21</strain>
    </source>
</reference>
<evidence type="ECO:0000259" key="13">
    <source>
        <dbReference type="PROSITE" id="PS50011"/>
    </source>
</evidence>
<dbReference type="InterPro" id="IPR000719">
    <property type="entry name" value="Prot_kinase_dom"/>
</dbReference>
<dbReference type="GO" id="GO:0005524">
    <property type="term" value="F:ATP binding"/>
    <property type="evidence" value="ECO:0007669"/>
    <property type="project" value="UniProtKB-UniRule"/>
</dbReference>
<dbReference type="GO" id="GO:0007166">
    <property type="term" value="P:cell surface receptor signaling pathway"/>
    <property type="evidence" value="ECO:0000318"/>
    <property type="project" value="GO_Central"/>
</dbReference>
<evidence type="ECO:0000256" key="6">
    <source>
        <dbReference type="ARBA" id="ARBA00022741"/>
    </source>
</evidence>
<dbReference type="PROSITE" id="PS50011">
    <property type="entry name" value="PROTEIN_KINASE_DOM"/>
    <property type="match status" value="1"/>
</dbReference>
<evidence type="ECO:0000256" key="11">
    <source>
        <dbReference type="PROSITE-ProRule" id="PRU10141"/>
    </source>
</evidence>
<keyword evidence="4 12" id="KW-0812">Transmembrane</keyword>
<gene>
    <name evidence="14" type="ORF">BRADI_4g38010v3</name>
</gene>
<protein>
    <recommendedName>
        <fullName evidence="13">Protein kinase domain-containing protein</fullName>
    </recommendedName>
</protein>
<evidence type="ECO:0000256" key="10">
    <source>
        <dbReference type="ARBA" id="ARBA00023136"/>
    </source>
</evidence>
<accession>A0A2K2CT23</accession>
<dbReference type="Pfam" id="PF07714">
    <property type="entry name" value="PK_Tyr_Ser-Thr"/>
    <property type="match status" value="1"/>
</dbReference>
<evidence type="ECO:0000256" key="3">
    <source>
        <dbReference type="ARBA" id="ARBA00022679"/>
    </source>
</evidence>
<feature type="binding site" evidence="11">
    <location>
        <position position="386"/>
    </location>
    <ligand>
        <name>ATP</name>
        <dbReference type="ChEBI" id="CHEBI:30616"/>
    </ligand>
</feature>
<feature type="transmembrane region" description="Helical" evidence="12">
    <location>
        <begin position="281"/>
        <end position="304"/>
    </location>
</feature>
<dbReference type="GO" id="GO:0004674">
    <property type="term" value="F:protein serine/threonine kinase activity"/>
    <property type="evidence" value="ECO:0007669"/>
    <property type="project" value="UniProtKB-KW"/>
</dbReference>
<reference evidence="15" key="3">
    <citation type="submission" date="2018-08" db="UniProtKB">
        <authorList>
            <consortium name="EnsemblPlants"/>
        </authorList>
    </citation>
    <scope>IDENTIFICATION</scope>
    <source>
        <strain evidence="15">cv. Bd21</strain>
    </source>
</reference>
<dbReference type="OrthoDB" id="6516201at2759"/>
<dbReference type="Gene3D" id="1.10.510.10">
    <property type="entry name" value="Transferase(Phosphotransferase) domain 1"/>
    <property type="match status" value="1"/>
</dbReference>
<dbReference type="InterPro" id="IPR001245">
    <property type="entry name" value="Ser-Thr/Tyr_kinase_cat_dom"/>
</dbReference>
<keyword evidence="2" id="KW-0723">Serine/threonine-protein kinase</keyword>
<evidence type="ECO:0000313" key="14">
    <source>
        <dbReference type="EMBL" id="PNT65167.1"/>
    </source>
</evidence>
<dbReference type="InterPro" id="IPR011009">
    <property type="entry name" value="Kinase-like_dom_sf"/>
</dbReference>
<name>A0A2K2CT23_BRADI</name>
<evidence type="ECO:0000256" key="8">
    <source>
        <dbReference type="ARBA" id="ARBA00022840"/>
    </source>
</evidence>
<keyword evidence="3" id="KW-0808">Transferase</keyword>
<evidence type="ECO:0000256" key="1">
    <source>
        <dbReference type="ARBA" id="ARBA00004479"/>
    </source>
</evidence>
<dbReference type="FunFam" id="3.30.200.20:FF:000043">
    <property type="entry name" value="Wall-associated receptor kinase 2"/>
    <property type="match status" value="1"/>
</dbReference>
<proteinExistence type="predicted"/>
<keyword evidence="7" id="KW-0418">Kinase</keyword>
<dbReference type="PANTHER" id="PTHR27005:SF276">
    <property type="entry name" value="PROTEIN KINASE DOMAIN-CONTAINING PROTEIN"/>
    <property type="match status" value="1"/>
</dbReference>
<dbReference type="Proteomes" id="UP000008810">
    <property type="component" value="Chromosome 4"/>
</dbReference>
<dbReference type="InterPro" id="IPR045274">
    <property type="entry name" value="WAK-like"/>
</dbReference>
<dbReference type="PANTHER" id="PTHR27005">
    <property type="entry name" value="WALL-ASSOCIATED RECEPTOR KINASE-LIKE 21"/>
    <property type="match status" value="1"/>
</dbReference>
<evidence type="ECO:0000313" key="15">
    <source>
        <dbReference type="EnsemblPlants" id="PNT65167"/>
    </source>
</evidence>
<keyword evidence="6 11" id="KW-0547">Nucleotide-binding</keyword>
<dbReference type="InParanoid" id="A0A2K2CT23"/>
<dbReference type="SUPFAM" id="SSF56112">
    <property type="entry name" value="Protein kinase-like (PK-like)"/>
    <property type="match status" value="1"/>
</dbReference>
<reference evidence="14 15" key="1">
    <citation type="journal article" date="2010" name="Nature">
        <title>Genome sequencing and analysis of the model grass Brachypodium distachyon.</title>
        <authorList>
            <consortium name="International Brachypodium Initiative"/>
        </authorList>
    </citation>
    <scope>NUCLEOTIDE SEQUENCE [LARGE SCALE GENOMIC DNA]</scope>
    <source>
        <strain evidence="14 15">Bd21</strain>
    </source>
</reference>
<dbReference type="GO" id="GO:0005886">
    <property type="term" value="C:plasma membrane"/>
    <property type="evidence" value="ECO:0000318"/>
    <property type="project" value="GO_Central"/>
</dbReference>
<organism evidence="14">
    <name type="scientific">Brachypodium distachyon</name>
    <name type="common">Purple false brome</name>
    <name type="synonym">Trachynia distachya</name>
    <dbReference type="NCBI Taxonomy" id="15368"/>
    <lineage>
        <taxon>Eukaryota</taxon>
        <taxon>Viridiplantae</taxon>
        <taxon>Streptophyta</taxon>
        <taxon>Embryophyta</taxon>
        <taxon>Tracheophyta</taxon>
        <taxon>Spermatophyta</taxon>
        <taxon>Magnoliopsida</taxon>
        <taxon>Liliopsida</taxon>
        <taxon>Poales</taxon>
        <taxon>Poaceae</taxon>
        <taxon>BOP clade</taxon>
        <taxon>Pooideae</taxon>
        <taxon>Stipodae</taxon>
        <taxon>Brachypodieae</taxon>
        <taxon>Brachypodium</taxon>
    </lineage>
</organism>
<dbReference type="EMBL" id="CM000883">
    <property type="protein sequence ID" value="PNT65167.1"/>
    <property type="molecule type" value="Genomic_DNA"/>
</dbReference>
<keyword evidence="9 12" id="KW-1133">Transmembrane helix</keyword>
<dbReference type="EnsemblPlants" id="PNT65167">
    <property type="protein sequence ID" value="PNT65167"/>
    <property type="gene ID" value="BRADI_4g38010v3"/>
</dbReference>
<evidence type="ECO:0000256" key="9">
    <source>
        <dbReference type="ARBA" id="ARBA00022989"/>
    </source>
</evidence>
<dbReference type="Gramene" id="PNT65167">
    <property type="protein sequence ID" value="PNT65167"/>
    <property type="gene ID" value="BRADI_4g38010v3"/>
</dbReference>
<evidence type="ECO:0000256" key="7">
    <source>
        <dbReference type="ARBA" id="ARBA00022777"/>
    </source>
</evidence>
<dbReference type="PROSITE" id="PS00107">
    <property type="entry name" value="PROTEIN_KINASE_ATP"/>
    <property type="match status" value="1"/>
</dbReference>
<keyword evidence="8 11" id="KW-0067">ATP-binding</keyword>
<dbReference type="Gene3D" id="3.30.200.20">
    <property type="entry name" value="Phosphorylase Kinase, domain 1"/>
    <property type="match status" value="1"/>
</dbReference>